<evidence type="ECO:0008006" key="4">
    <source>
        <dbReference type="Google" id="ProtNLM"/>
    </source>
</evidence>
<accession>A0ABN8F3F5</accession>
<evidence type="ECO:0000256" key="1">
    <source>
        <dbReference type="SAM" id="SignalP"/>
    </source>
</evidence>
<gene>
    <name evidence="2" type="ORF">LEM8419_00943</name>
</gene>
<organism evidence="2 3">
    <name type="scientific">Neolewinella maritima</name>
    <dbReference type="NCBI Taxonomy" id="1383882"/>
    <lineage>
        <taxon>Bacteria</taxon>
        <taxon>Pseudomonadati</taxon>
        <taxon>Bacteroidota</taxon>
        <taxon>Saprospiria</taxon>
        <taxon>Saprospirales</taxon>
        <taxon>Lewinellaceae</taxon>
        <taxon>Neolewinella</taxon>
    </lineage>
</organism>
<comment type="caution">
    <text evidence="2">The sequence shown here is derived from an EMBL/GenBank/DDBJ whole genome shotgun (WGS) entry which is preliminary data.</text>
</comment>
<dbReference type="EMBL" id="CAKLPZ010000001">
    <property type="protein sequence ID" value="CAH0999643.1"/>
    <property type="molecule type" value="Genomic_DNA"/>
</dbReference>
<proteinExistence type="predicted"/>
<name>A0ABN8F3F5_9BACT</name>
<reference evidence="2" key="1">
    <citation type="submission" date="2021-12" db="EMBL/GenBank/DDBJ databases">
        <authorList>
            <person name="Rodrigo-Torres L."/>
            <person name="Arahal R. D."/>
            <person name="Lucena T."/>
        </authorList>
    </citation>
    <scope>NUCLEOTIDE SEQUENCE</scope>
    <source>
        <strain evidence="2">CECT 8419</strain>
    </source>
</reference>
<dbReference type="PANTHER" id="PTHR40050">
    <property type="entry name" value="INNER SPORE COAT PROTEIN H"/>
    <property type="match status" value="1"/>
</dbReference>
<evidence type="ECO:0000313" key="3">
    <source>
        <dbReference type="Proteomes" id="UP000837803"/>
    </source>
</evidence>
<feature type="signal peptide" evidence="1">
    <location>
        <begin position="1"/>
        <end position="18"/>
    </location>
</feature>
<feature type="chain" id="PRO_5045745436" description="T9SS type A sorting domain-containing protein" evidence="1">
    <location>
        <begin position="19"/>
        <end position="533"/>
    </location>
</feature>
<dbReference type="Pfam" id="PF08757">
    <property type="entry name" value="CotH"/>
    <property type="match status" value="1"/>
</dbReference>
<evidence type="ECO:0000313" key="2">
    <source>
        <dbReference type="EMBL" id="CAH0999643.1"/>
    </source>
</evidence>
<sequence length="533" mass="59586">MLRLVALLLFPVLGVAQANFSSSLPLLLIDTEGREIVDDPKVTARLSVIDHADGTPNRPGDAPTGYVGLVGIELRGSTSQTLFPKKGFGFETRDADGKGLDVALLGLPEEEDWVLHNPYSDKSLIRNALTYRLAGEIMEYAPRTRLVEVLINGDYLGVYLLTEKIKRDKNRVDVSKLTEDDNSGEQLTGGYLLKFDKETGETAAGGTPLLFTSKYGSAVTAGEEVRMLYDYPKAEDITAAQRRYIQDFMYDFEDRLAGDDFTDPEAGYRPLIDVQSFVDFLIINEVTRNVDGYRLSSWMYKEKDSKGGKLHMGPVWDFNLGFGNADYCEGDNTAGWQYEFNSRCSGDRWLIPFWWKRLLKDPYFRALLRARWEELRAGPLSDTRIDAVVDSLVTELGGAAERNFVRWPVLGTRVWPNAFVGADYASELNYLEGWIDDRMAWLDGAVETTTPVRTEPEPLTVALAPNPTTGTFRLVAPPALQIGRTYLYDSFGRLLLTGTPGQRSFDLSRFPAGVYALTTSIAGRQHVGRVMLR</sequence>
<keyword evidence="3" id="KW-1185">Reference proteome</keyword>
<dbReference type="PANTHER" id="PTHR40050:SF1">
    <property type="entry name" value="INNER SPORE COAT PROTEIN H"/>
    <property type="match status" value="1"/>
</dbReference>
<keyword evidence="1" id="KW-0732">Signal</keyword>
<dbReference type="Proteomes" id="UP000837803">
    <property type="component" value="Unassembled WGS sequence"/>
</dbReference>
<protein>
    <recommendedName>
        <fullName evidence="4">T9SS type A sorting domain-containing protein</fullName>
    </recommendedName>
</protein>
<dbReference type="InterPro" id="IPR014867">
    <property type="entry name" value="Spore_coat_CotH_CotH2/3/7"/>
</dbReference>
<dbReference type="RefSeq" id="WP_238749846.1">
    <property type="nucleotide sequence ID" value="NZ_CAKLPZ010000001.1"/>
</dbReference>